<evidence type="ECO:0000313" key="2">
    <source>
        <dbReference type="EMBL" id="BBY49567.1"/>
    </source>
</evidence>
<evidence type="ECO:0000256" key="1">
    <source>
        <dbReference type="SAM" id="Phobius"/>
    </source>
</evidence>
<dbReference type="KEGG" id="marz:MARA_30350"/>
<proteinExistence type="predicted"/>
<feature type="transmembrane region" description="Helical" evidence="1">
    <location>
        <begin position="63"/>
        <end position="85"/>
    </location>
</feature>
<name>A0A7I7RYB8_9MYCO</name>
<feature type="transmembrane region" description="Helical" evidence="1">
    <location>
        <begin position="6"/>
        <end position="26"/>
    </location>
</feature>
<accession>A0A7I7RYB8</accession>
<feature type="transmembrane region" description="Helical" evidence="1">
    <location>
        <begin position="97"/>
        <end position="121"/>
    </location>
</feature>
<dbReference type="EMBL" id="AP022593">
    <property type="protein sequence ID" value="BBY49567.1"/>
    <property type="molecule type" value="Genomic_DNA"/>
</dbReference>
<gene>
    <name evidence="2" type="ORF">MARA_30350</name>
</gene>
<keyword evidence="1" id="KW-1133">Transmembrane helix</keyword>
<sequence length="134" mass="13746">MAATVAPWFAAYGVAGYAEMAGWGAWRRSGDVDASLRPLPLAVLVYLTAGLTIWGAVKPAFGATVIGAMSTFGVGLLPLMLLPVVDRHAPGRDAVGVEVASATTTVIGLAVVLVIVSWIGYARCVLRPAPRAGA</sequence>
<keyword evidence="3" id="KW-1185">Reference proteome</keyword>
<geneLocation type="plasmid" evidence="3">
    <name>pjcm18538 dna</name>
</geneLocation>
<dbReference type="Proteomes" id="UP000467428">
    <property type="component" value="Chromosome"/>
</dbReference>
<keyword evidence="1" id="KW-0812">Transmembrane</keyword>
<dbReference type="RefSeq" id="WP_163919181.1">
    <property type="nucleotide sequence ID" value="NZ_AP022593.1"/>
</dbReference>
<keyword evidence="1" id="KW-0472">Membrane</keyword>
<reference evidence="2 3" key="1">
    <citation type="journal article" date="2019" name="Emerg. Microbes Infect.">
        <title>Comprehensive subspecies identification of 175 nontuberculous mycobacteria species based on 7547 genomic profiles.</title>
        <authorList>
            <person name="Matsumoto Y."/>
            <person name="Kinjo T."/>
            <person name="Motooka D."/>
            <person name="Nabeya D."/>
            <person name="Jung N."/>
            <person name="Uechi K."/>
            <person name="Horii T."/>
            <person name="Iida T."/>
            <person name="Fujita J."/>
            <person name="Nakamura S."/>
        </authorList>
    </citation>
    <scope>NUCLEOTIDE SEQUENCE [LARGE SCALE GENOMIC DNA]</scope>
    <source>
        <strain evidence="2 3">JCM 18538</strain>
    </source>
</reference>
<evidence type="ECO:0000313" key="3">
    <source>
        <dbReference type="Proteomes" id="UP000467428"/>
    </source>
</evidence>
<feature type="transmembrane region" description="Helical" evidence="1">
    <location>
        <begin position="38"/>
        <end position="57"/>
    </location>
</feature>
<protein>
    <submittedName>
        <fullName evidence="2">Uncharacterized protein</fullName>
    </submittedName>
</protein>
<dbReference type="AlphaFoldDB" id="A0A7I7RYB8"/>
<organism evidence="2 3">
    <name type="scientific">Mycolicibacterium arabiense</name>
    <dbReference type="NCBI Taxonomy" id="1286181"/>
    <lineage>
        <taxon>Bacteria</taxon>
        <taxon>Bacillati</taxon>
        <taxon>Actinomycetota</taxon>
        <taxon>Actinomycetes</taxon>
        <taxon>Mycobacteriales</taxon>
        <taxon>Mycobacteriaceae</taxon>
        <taxon>Mycolicibacterium</taxon>
    </lineage>
</organism>